<dbReference type="InterPro" id="IPR045322">
    <property type="entry name" value="HECTD1/TRIP12-like"/>
</dbReference>
<comment type="similarity">
    <text evidence="2">Belongs to the UPL family. K-HECT subfamily.</text>
</comment>
<evidence type="ECO:0000259" key="8">
    <source>
        <dbReference type="PROSITE" id="PS50237"/>
    </source>
</evidence>
<dbReference type="Pfam" id="PF00632">
    <property type="entry name" value="HECT"/>
    <property type="match status" value="1"/>
</dbReference>
<keyword evidence="5 6" id="KW-0833">Ubl conjugation pathway</keyword>
<evidence type="ECO:0000256" key="4">
    <source>
        <dbReference type="ARBA" id="ARBA00022679"/>
    </source>
</evidence>
<protein>
    <recommendedName>
        <fullName evidence="3">HECT-type E3 ubiquitin transferase</fullName>
        <ecNumber evidence="3">2.3.2.26</ecNumber>
    </recommendedName>
</protein>
<dbReference type="Pfam" id="PF25579">
    <property type="entry name" value="TPR_TRIP12_N"/>
    <property type="match status" value="1"/>
</dbReference>
<dbReference type="Gene3D" id="1.25.10.10">
    <property type="entry name" value="Leucine-rich Repeat Variant"/>
    <property type="match status" value="1"/>
</dbReference>
<evidence type="ECO:0000313" key="9">
    <source>
        <dbReference type="EMBL" id="KAJ0392884.1"/>
    </source>
</evidence>
<dbReference type="InterPro" id="IPR035983">
    <property type="entry name" value="Hect_E3_ubiquitin_ligase"/>
</dbReference>
<evidence type="ECO:0000256" key="7">
    <source>
        <dbReference type="SAM" id="MobiDB-lite"/>
    </source>
</evidence>
<reference evidence="9" key="1">
    <citation type="submission" date="2021-12" db="EMBL/GenBank/DDBJ databases">
        <title>Prjna785345.</title>
        <authorList>
            <person name="Rujirawat T."/>
            <person name="Krajaejun T."/>
        </authorList>
    </citation>
    <scope>NUCLEOTIDE SEQUENCE</scope>
    <source>
        <strain evidence="9">Pi057C3</strain>
    </source>
</reference>
<feature type="compositionally biased region" description="Low complexity" evidence="7">
    <location>
        <begin position="786"/>
        <end position="795"/>
    </location>
</feature>
<dbReference type="Proteomes" id="UP001209570">
    <property type="component" value="Unassembled WGS sequence"/>
</dbReference>
<evidence type="ECO:0000256" key="6">
    <source>
        <dbReference type="PROSITE-ProRule" id="PRU00104"/>
    </source>
</evidence>
<sequence length="1871" mass="203613">MSSPRRHDNDSSLPADDDGDQNALFRRRPLARSDSSTSAGSTSSQQQAARLLEALEALTAHDAGGDSDAIGLPPSLRSLLGQLQQSDNAMAGLLPLVQMLEHGAIMSPGGDGGGQRFQRLLPSLAVDAPMGQQLSALSELCESLSLSSSDETLLLSGFSVDAFVPCIVRLIETPPSLEVLLLAARALVAMLDLLPTTAVSRAVADGIVPAVCAKLLELEFMDVAELAFQILDRVVRAASTHPEYRGVVLAANGLVALLQFVDFFPIEIQRTAARVVAALCLEPSAPTAIEPALPLVVNLLRASDREVLESGCISVQRLSASASLAPLVATDEVASLLLDVVDRVAIDNGQQSTATATTAVACASALRYFVAVLPSLDATTRRSRLPAVLQRLLLRDVVLTDVQVLRDALQIVDALLSLDPLQDDGNDEDDLKWRAALTPRLMHLYGITSRRTLRHECLRVLLRAARQLKTVSRADAHRLASFLARVLRPDSRSAPDAALEQLHSALELVAASLETASTAARLRALFERYGVARAVRFYAIRGVDDSERRAAQVAAQATALAQTYFSDKTSALVQSLERLCTIASAITRATQSSDAAALTAALQSLRAFEHDYEDEEAADADAEDVWLTAHELASSGLSLALIGVLQNTVGRALFAETFGASDESLSRLRSLVASLQDAIAAERDVFCVDLALPLHADRRGVATPFAPTSGSIAADVEQLTQHLKIQVCIEEEQEDAAAAPNQSEADAHDERSTEATPSEDDRSRGERRVGAASGLRGSFRRWGRQSSSASSSSSSWRQRHAVHNTVVLVEPLARIETIEEFIADKVFGGKPSTMHRRHHHRRHRRRRQRAVSQEEKQDDDEAENEEPMGEEVQEEVEEEDEEKVEDDDDDGGDAEEDEQQQAEEGDDLRNDRPRKASRVEVWLHGRRVPREMSVLEALVKGGHTGSVEAQASGDAVSLRRLWSATPHSLVFRVLRRRRSRPEQLASEDDSLAASPVCDPMAVAAVATRWWDDVWQLLTLLTLVYDAVSPSTRAELPPLVNAAVSLQVTRALSQPWRVVLHALPEWCTRMMQEFWQVLDWETRGLFVTATRCGSSRAVQSLCRTLWKRAVLEEREDVDDEAAADPSRGRMPTSSRERRRRRLLGEDSTASASSGSRATMATRTASLLALSRMVKLPRLKVRVARSRLLPSAVKLLSIYGGKQAVIEIEFLGEVGTGLGPTTEFYTLVCQELQAARLQLWRSEDSVQERSSELTGGGAQDPATSTTSSASSPPVPGLPVRGYHRVAVYLCGSCKRLQVPRCALHNVLLTREKKDTAPKKRKKKTATTSTDATETSEATQPETPKTTGKKAAKGAAPSEADSIAQCSQCLDAQDWHTPSETCAHCSDASMCRLHWWILSDEEVLYLDQVFPQGAASTLRHPVLQCSHCETVNFPGTDAGIVVLDREQRMMVARTGRRMFERDYRAVTKHISPLCEGTPLRTIPVELTRSTVELLASAVRASPEVLESEVESLSSLGEAGSAASVLDAVVAPFGLFPRPLAVADQEQDEEKAAADEEHEAEEDAEPSAESQVLAWFRFLGRLIAQAWLDERLLNLPLSKTFLRALRGERLAGPDVPPLTSIAYVREFDPAIAQSLQALWAMTSGPPSGTGEPDDDDVAAMGLTFTLLGDAKIELCRGGAERAVTRENLAEYVALQLSFVLDVTIRPQLVAFDEGFASIAKCSSRAFLSVFSVDELDAMLSDTATADSLWDREGHELRQHMVCAHGYSPSSRAIEDLIAVLCALPVAEQRLFVRFVTGADRLPLGGLRQLDPKLTVVRKLAASGSEDGDAADSDAMLPSASTCTNYLKLPEYSTRELLAERLQFCIREGQGSFHLS</sequence>
<feature type="compositionally biased region" description="Low complexity" evidence="7">
    <location>
        <begin position="1144"/>
        <end position="1157"/>
    </location>
</feature>
<feature type="active site" description="Glycyl thioester intermediate" evidence="6">
    <location>
        <position position="1838"/>
    </location>
</feature>
<dbReference type="PANTHER" id="PTHR45670">
    <property type="entry name" value="E3 UBIQUITIN-PROTEIN LIGASE TRIP12"/>
    <property type="match status" value="1"/>
</dbReference>
<evidence type="ECO:0000256" key="1">
    <source>
        <dbReference type="ARBA" id="ARBA00000885"/>
    </source>
</evidence>
<dbReference type="Gene3D" id="3.30.2160.10">
    <property type="entry name" value="Hect, E3 ligase catalytic domain"/>
    <property type="match status" value="1"/>
</dbReference>
<dbReference type="InterPro" id="IPR011989">
    <property type="entry name" value="ARM-like"/>
</dbReference>
<feature type="compositionally biased region" description="Basic and acidic residues" evidence="7">
    <location>
        <begin position="1"/>
        <end position="10"/>
    </location>
</feature>
<keyword evidence="4" id="KW-0808">Transferase</keyword>
<feature type="region of interest" description="Disordered" evidence="7">
    <location>
        <begin position="1540"/>
        <end position="1563"/>
    </location>
</feature>
<feature type="region of interest" description="Disordered" evidence="7">
    <location>
        <begin position="1"/>
        <end position="47"/>
    </location>
</feature>
<dbReference type="InterPro" id="IPR000569">
    <property type="entry name" value="HECT_dom"/>
</dbReference>
<dbReference type="PROSITE" id="PS50237">
    <property type="entry name" value="HECT"/>
    <property type="match status" value="1"/>
</dbReference>
<evidence type="ECO:0000313" key="10">
    <source>
        <dbReference type="Proteomes" id="UP001209570"/>
    </source>
</evidence>
<keyword evidence="10" id="KW-1185">Reference proteome</keyword>
<evidence type="ECO:0000256" key="5">
    <source>
        <dbReference type="ARBA" id="ARBA00022786"/>
    </source>
</evidence>
<comment type="caution">
    <text evidence="9">The sequence shown here is derived from an EMBL/GenBank/DDBJ whole genome shotgun (WGS) entry which is preliminary data.</text>
</comment>
<feature type="region of interest" description="Disordered" evidence="7">
    <location>
        <begin position="1116"/>
        <end position="1157"/>
    </location>
</feature>
<dbReference type="SUPFAM" id="SSF48371">
    <property type="entry name" value="ARM repeat"/>
    <property type="match status" value="1"/>
</dbReference>
<feature type="region of interest" description="Disordered" evidence="7">
    <location>
        <begin position="1311"/>
        <end position="1353"/>
    </location>
</feature>
<dbReference type="SMART" id="SM00119">
    <property type="entry name" value="HECTc"/>
    <property type="match status" value="1"/>
</dbReference>
<feature type="compositionally biased region" description="Basic and acidic residues" evidence="7">
    <location>
        <begin position="745"/>
        <end position="769"/>
    </location>
</feature>
<feature type="compositionally biased region" description="Low complexity" evidence="7">
    <location>
        <begin position="1323"/>
        <end position="1343"/>
    </location>
</feature>
<accession>A0AAD5LTB6</accession>
<feature type="compositionally biased region" description="Basic residues" evidence="7">
    <location>
        <begin position="833"/>
        <end position="849"/>
    </location>
</feature>
<dbReference type="SUPFAM" id="SSF56204">
    <property type="entry name" value="Hect, E3 ligase catalytic domain"/>
    <property type="match status" value="2"/>
</dbReference>
<dbReference type="GO" id="GO:0000209">
    <property type="term" value="P:protein polyubiquitination"/>
    <property type="evidence" value="ECO:0007669"/>
    <property type="project" value="TreeGrafter"/>
</dbReference>
<feature type="region of interest" description="Disordered" evidence="7">
    <location>
        <begin position="734"/>
        <end position="799"/>
    </location>
</feature>
<feature type="compositionally biased region" description="Low complexity" evidence="7">
    <location>
        <begin position="33"/>
        <end position="47"/>
    </location>
</feature>
<organism evidence="9 10">
    <name type="scientific">Pythium insidiosum</name>
    <name type="common">Pythiosis disease agent</name>
    <dbReference type="NCBI Taxonomy" id="114742"/>
    <lineage>
        <taxon>Eukaryota</taxon>
        <taxon>Sar</taxon>
        <taxon>Stramenopiles</taxon>
        <taxon>Oomycota</taxon>
        <taxon>Peronosporomycetes</taxon>
        <taxon>Pythiales</taxon>
        <taxon>Pythiaceae</taxon>
        <taxon>Pythium</taxon>
    </lineage>
</organism>
<evidence type="ECO:0000256" key="2">
    <source>
        <dbReference type="ARBA" id="ARBA00006331"/>
    </source>
</evidence>
<evidence type="ECO:0000256" key="3">
    <source>
        <dbReference type="ARBA" id="ARBA00012485"/>
    </source>
</evidence>
<feature type="compositionally biased region" description="Low complexity" evidence="7">
    <location>
        <begin position="1259"/>
        <end position="1269"/>
    </location>
</feature>
<dbReference type="GO" id="GO:0061630">
    <property type="term" value="F:ubiquitin protein ligase activity"/>
    <property type="evidence" value="ECO:0007669"/>
    <property type="project" value="UniProtKB-EC"/>
</dbReference>
<dbReference type="EC" id="2.3.2.26" evidence="3"/>
<name>A0AAD5LTB6_PYTIN</name>
<dbReference type="Gene3D" id="3.90.1750.10">
    <property type="entry name" value="Hect, E3 ligase catalytic domains"/>
    <property type="match status" value="2"/>
</dbReference>
<feature type="compositionally biased region" description="Acidic residues" evidence="7">
    <location>
        <begin position="1552"/>
        <end position="1562"/>
    </location>
</feature>
<dbReference type="InterPro" id="IPR016024">
    <property type="entry name" value="ARM-type_fold"/>
</dbReference>
<dbReference type="PANTHER" id="PTHR45670:SF1">
    <property type="entry name" value="E3 UBIQUITIN-PROTEIN LIGASE HECTD1"/>
    <property type="match status" value="1"/>
</dbReference>
<feature type="compositionally biased region" description="Acidic residues" evidence="7">
    <location>
        <begin position="856"/>
        <end position="906"/>
    </location>
</feature>
<dbReference type="InterPro" id="IPR057948">
    <property type="entry name" value="TPR_TRIP12_N"/>
</dbReference>
<feature type="region of interest" description="Disordered" evidence="7">
    <location>
        <begin position="1244"/>
        <end position="1274"/>
    </location>
</feature>
<dbReference type="GO" id="GO:0043161">
    <property type="term" value="P:proteasome-mediated ubiquitin-dependent protein catabolic process"/>
    <property type="evidence" value="ECO:0007669"/>
    <property type="project" value="TreeGrafter"/>
</dbReference>
<gene>
    <name evidence="9" type="ORF">P43SY_002488</name>
</gene>
<dbReference type="EMBL" id="JAKCXM010000558">
    <property type="protein sequence ID" value="KAJ0392884.1"/>
    <property type="molecule type" value="Genomic_DNA"/>
</dbReference>
<proteinExistence type="inferred from homology"/>
<feature type="domain" description="HECT" evidence="8">
    <location>
        <begin position="1562"/>
        <end position="1871"/>
    </location>
</feature>
<dbReference type="Gene3D" id="3.30.2410.10">
    <property type="entry name" value="Hect, E3 ligase catalytic domain"/>
    <property type="match status" value="1"/>
</dbReference>
<feature type="region of interest" description="Disordered" evidence="7">
    <location>
        <begin position="829"/>
        <end position="913"/>
    </location>
</feature>
<comment type="catalytic activity">
    <reaction evidence="1">
        <text>S-ubiquitinyl-[E2 ubiquitin-conjugating enzyme]-L-cysteine + [acceptor protein]-L-lysine = [E2 ubiquitin-conjugating enzyme]-L-cysteine + N(6)-ubiquitinyl-[acceptor protein]-L-lysine.</text>
        <dbReference type="EC" id="2.3.2.26"/>
    </reaction>
</comment>